<protein>
    <recommendedName>
        <fullName evidence="3">Gamma-secretase subunit PEN-2</fullName>
    </recommendedName>
</protein>
<evidence type="ECO:0000256" key="5">
    <source>
        <dbReference type="ARBA" id="ARBA00022976"/>
    </source>
</evidence>
<evidence type="ECO:0000256" key="1">
    <source>
        <dbReference type="ARBA" id="ARBA00004141"/>
    </source>
</evidence>
<dbReference type="Pfam" id="PF10251">
    <property type="entry name" value="PEN-2"/>
    <property type="match status" value="1"/>
</dbReference>
<reference evidence="10" key="1">
    <citation type="submission" date="2025-08" db="UniProtKB">
        <authorList>
            <consortium name="RefSeq"/>
        </authorList>
    </citation>
    <scope>IDENTIFICATION</scope>
    <source>
        <tissue evidence="10">Total insect</tissue>
    </source>
</reference>
<name>A0A6P8YW25_THRPL</name>
<keyword evidence="6 8" id="KW-1133">Transmembrane helix</keyword>
<feature type="transmembrane region" description="Helical" evidence="8">
    <location>
        <begin position="21"/>
        <end position="38"/>
    </location>
</feature>
<feature type="transmembrane region" description="Helical" evidence="8">
    <location>
        <begin position="58"/>
        <end position="78"/>
    </location>
</feature>
<dbReference type="GO" id="GO:0007219">
    <property type="term" value="P:Notch signaling pathway"/>
    <property type="evidence" value="ECO:0007669"/>
    <property type="project" value="UniProtKB-KW"/>
</dbReference>
<evidence type="ECO:0000313" key="9">
    <source>
        <dbReference type="Proteomes" id="UP000515158"/>
    </source>
</evidence>
<dbReference type="PANTHER" id="PTHR16318:SF0">
    <property type="entry name" value="GAMMA-SECRETASE SUBUNIT PEN-2"/>
    <property type="match status" value="1"/>
</dbReference>
<dbReference type="InterPro" id="IPR019379">
    <property type="entry name" value="Gamma_Secretase_Asp_P_PEN2"/>
</dbReference>
<sequence length="101" mass="11833">MDLTKVRNERKLEICRLYARAGWAFLPLLWAVNFVWFYKAAFTADPYPEQKEIKRYVLLSGVGALLWIIALTIWIVLYQTHRIEWGDWGESISFIIPTGSP</sequence>
<keyword evidence="9" id="KW-1185">Reference proteome</keyword>
<comment type="subcellular location">
    <subcellularLocation>
        <location evidence="1">Membrane</location>
        <topology evidence="1">Multi-pass membrane protein</topology>
    </subcellularLocation>
</comment>
<keyword evidence="4 8" id="KW-0812">Transmembrane</keyword>
<dbReference type="GeneID" id="117646984"/>
<dbReference type="GO" id="GO:0070765">
    <property type="term" value="C:gamma-secretase complex"/>
    <property type="evidence" value="ECO:0007669"/>
    <property type="project" value="TreeGrafter"/>
</dbReference>
<evidence type="ECO:0000256" key="8">
    <source>
        <dbReference type="SAM" id="Phobius"/>
    </source>
</evidence>
<keyword evidence="5" id="KW-0914">Notch signaling pathway</keyword>
<evidence type="ECO:0000256" key="6">
    <source>
        <dbReference type="ARBA" id="ARBA00022989"/>
    </source>
</evidence>
<evidence type="ECO:0000256" key="3">
    <source>
        <dbReference type="ARBA" id="ARBA00018306"/>
    </source>
</evidence>
<proteinExistence type="inferred from homology"/>
<keyword evidence="7 8" id="KW-0472">Membrane</keyword>
<dbReference type="KEGG" id="tpal:117646984"/>
<dbReference type="RefSeq" id="XP_034244318.1">
    <property type="nucleotide sequence ID" value="XM_034388427.1"/>
</dbReference>
<gene>
    <name evidence="10" type="primary">LOC117646984</name>
</gene>
<comment type="similarity">
    <text evidence="2">Belongs to the PEN-2 family.</text>
</comment>
<dbReference type="FunCoup" id="A0A6P8YW25">
    <property type="interactions" value="586"/>
</dbReference>
<evidence type="ECO:0000256" key="2">
    <source>
        <dbReference type="ARBA" id="ARBA00009607"/>
    </source>
</evidence>
<dbReference type="InParanoid" id="A0A6P8YW25"/>
<dbReference type="Proteomes" id="UP000515158">
    <property type="component" value="Unplaced"/>
</dbReference>
<evidence type="ECO:0000256" key="4">
    <source>
        <dbReference type="ARBA" id="ARBA00022692"/>
    </source>
</evidence>
<evidence type="ECO:0000313" key="10">
    <source>
        <dbReference type="RefSeq" id="XP_034244318.1"/>
    </source>
</evidence>
<organism evidence="10">
    <name type="scientific">Thrips palmi</name>
    <name type="common">Melon thrips</name>
    <dbReference type="NCBI Taxonomy" id="161013"/>
    <lineage>
        <taxon>Eukaryota</taxon>
        <taxon>Metazoa</taxon>
        <taxon>Ecdysozoa</taxon>
        <taxon>Arthropoda</taxon>
        <taxon>Hexapoda</taxon>
        <taxon>Insecta</taxon>
        <taxon>Pterygota</taxon>
        <taxon>Neoptera</taxon>
        <taxon>Paraneoptera</taxon>
        <taxon>Thysanoptera</taxon>
        <taxon>Terebrantia</taxon>
        <taxon>Thripoidea</taxon>
        <taxon>Thripidae</taxon>
        <taxon>Thrips</taxon>
    </lineage>
</organism>
<dbReference type="OrthoDB" id="524898at2759"/>
<dbReference type="GO" id="GO:0007220">
    <property type="term" value="P:Notch receptor processing"/>
    <property type="evidence" value="ECO:0007669"/>
    <property type="project" value="TreeGrafter"/>
</dbReference>
<evidence type="ECO:0000256" key="7">
    <source>
        <dbReference type="ARBA" id="ARBA00023136"/>
    </source>
</evidence>
<dbReference type="AlphaFoldDB" id="A0A6P8YW25"/>
<dbReference type="PANTHER" id="PTHR16318">
    <property type="entry name" value="GAMMA-SECRETASE SUBUNIT PEN-2"/>
    <property type="match status" value="1"/>
</dbReference>
<accession>A0A6P8YW25</accession>